<dbReference type="FunFam" id="3.40.50.300:FF:000011">
    <property type="entry name" value="Putative ABC transporter ATP-binding component"/>
    <property type="match status" value="1"/>
</dbReference>
<evidence type="ECO:0000256" key="2">
    <source>
        <dbReference type="ARBA" id="ARBA00022737"/>
    </source>
</evidence>
<evidence type="ECO:0000256" key="4">
    <source>
        <dbReference type="ARBA" id="ARBA00022840"/>
    </source>
</evidence>
<protein>
    <recommendedName>
        <fullName evidence="1">Probable ATP-dependent transporter ycf16</fullName>
    </recommendedName>
</protein>
<dbReference type="CDD" id="cd03221">
    <property type="entry name" value="ABCF_EF-3"/>
    <property type="match status" value="2"/>
</dbReference>
<feature type="domain" description="ABC transporter" evidence="6">
    <location>
        <begin position="410"/>
        <end position="627"/>
    </location>
</feature>
<feature type="domain" description="ABC transporter" evidence="6">
    <location>
        <begin position="98"/>
        <end position="339"/>
    </location>
</feature>
<keyword evidence="3" id="KW-0547">Nucleotide-binding</keyword>
<dbReference type="PROSITE" id="PS50893">
    <property type="entry name" value="ABC_TRANSPORTER_2"/>
    <property type="match status" value="2"/>
</dbReference>
<gene>
    <name evidence="7" type="ORF">CDCA_CDCA01G0128</name>
</gene>
<dbReference type="SUPFAM" id="SSF52540">
    <property type="entry name" value="P-loop containing nucleoside triphosphate hydrolases"/>
    <property type="match status" value="2"/>
</dbReference>
<evidence type="ECO:0000259" key="6">
    <source>
        <dbReference type="PROSITE" id="PS50893"/>
    </source>
</evidence>
<name>A0AAV9IPE1_CYACA</name>
<dbReference type="Proteomes" id="UP001301350">
    <property type="component" value="Unassembled WGS sequence"/>
</dbReference>
<evidence type="ECO:0000256" key="5">
    <source>
        <dbReference type="SAM" id="MobiDB-lite"/>
    </source>
</evidence>
<dbReference type="GO" id="GO:0016887">
    <property type="term" value="F:ATP hydrolysis activity"/>
    <property type="evidence" value="ECO:0007669"/>
    <property type="project" value="InterPro"/>
</dbReference>
<dbReference type="GO" id="GO:0005524">
    <property type="term" value="F:ATP binding"/>
    <property type="evidence" value="ECO:0007669"/>
    <property type="project" value="UniProtKB-KW"/>
</dbReference>
<organism evidence="7 8">
    <name type="scientific">Cyanidium caldarium</name>
    <name type="common">Red alga</name>
    <dbReference type="NCBI Taxonomy" id="2771"/>
    <lineage>
        <taxon>Eukaryota</taxon>
        <taxon>Rhodophyta</taxon>
        <taxon>Bangiophyceae</taxon>
        <taxon>Cyanidiales</taxon>
        <taxon>Cyanidiaceae</taxon>
        <taxon>Cyanidium</taxon>
    </lineage>
</organism>
<evidence type="ECO:0000313" key="8">
    <source>
        <dbReference type="Proteomes" id="UP001301350"/>
    </source>
</evidence>
<dbReference type="AlphaFoldDB" id="A0AAV9IPE1"/>
<dbReference type="EMBL" id="JANCYW010000001">
    <property type="protein sequence ID" value="KAK4534103.1"/>
    <property type="molecule type" value="Genomic_DNA"/>
</dbReference>
<evidence type="ECO:0000313" key="7">
    <source>
        <dbReference type="EMBL" id="KAK4534103.1"/>
    </source>
</evidence>
<proteinExistence type="predicted"/>
<evidence type="ECO:0000256" key="1">
    <source>
        <dbReference type="ARBA" id="ARBA00014334"/>
    </source>
</evidence>
<keyword evidence="2" id="KW-0677">Repeat</keyword>
<reference evidence="7 8" key="1">
    <citation type="submission" date="2022-07" db="EMBL/GenBank/DDBJ databases">
        <title>Genome-wide signatures of adaptation to extreme environments.</title>
        <authorList>
            <person name="Cho C.H."/>
            <person name="Yoon H.S."/>
        </authorList>
    </citation>
    <scope>NUCLEOTIDE SEQUENCE [LARGE SCALE GENOMIC DNA]</scope>
    <source>
        <strain evidence="7 8">DBV 063 E5</strain>
    </source>
</reference>
<feature type="compositionally biased region" description="Low complexity" evidence="5">
    <location>
        <begin position="31"/>
        <end position="40"/>
    </location>
</feature>
<dbReference type="Pfam" id="PF12848">
    <property type="entry name" value="ABC_tran_Xtn"/>
    <property type="match status" value="1"/>
</dbReference>
<feature type="compositionally biased region" description="Basic residues" evidence="5">
    <location>
        <begin position="1"/>
        <end position="12"/>
    </location>
</feature>
<keyword evidence="8" id="KW-1185">Reference proteome</keyword>
<dbReference type="FunFam" id="3.40.50.300:FF:000549">
    <property type="entry name" value="ABC transporter ATP-binding protein arb1"/>
    <property type="match status" value="1"/>
</dbReference>
<feature type="region of interest" description="Disordered" evidence="5">
    <location>
        <begin position="1"/>
        <end position="40"/>
    </location>
</feature>
<accession>A0AAV9IPE1</accession>
<dbReference type="InterPro" id="IPR003593">
    <property type="entry name" value="AAA+_ATPase"/>
</dbReference>
<dbReference type="InterPro" id="IPR050611">
    <property type="entry name" value="ABCF"/>
</dbReference>
<dbReference type="Gene3D" id="3.40.50.300">
    <property type="entry name" value="P-loop containing nucleotide triphosphate hydrolases"/>
    <property type="match status" value="2"/>
</dbReference>
<evidence type="ECO:0000256" key="3">
    <source>
        <dbReference type="ARBA" id="ARBA00022741"/>
    </source>
</evidence>
<dbReference type="PANTHER" id="PTHR19211:SF14">
    <property type="entry name" value="ATP-BINDING CASSETTE SUB-FAMILY F MEMBER 1"/>
    <property type="match status" value="1"/>
</dbReference>
<keyword evidence="4" id="KW-0067">ATP-binding</keyword>
<dbReference type="InterPro" id="IPR027417">
    <property type="entry name" value="P-loop_NTPase"/>
</dbReference>
<dbReference type="SMART" id="SM00382">
    <property type="entry name" value="AAA"/>
    <property type="match status" value="2"/>
</dbReference>
<dbReference type="InterPro" id="IPR017871">
    <property type="entry name" value="ABC_transporter-like_CS"/>
</dbReference>
<dbReference type="PROSITE" id="PS00211">
    <property type="entry name" value="ABC_TRANSPORTER_1"/>
    <property type="match status" value="2"/>
</dbReference>
<comment type="caution">
    <text evidence="7">The sequence shown here is derived from an EMBL/GenBank/DDBJ whole genome shotgun (WGS) entry which is preliminary data.</text>
</comment>
<dbReference type="InterPro" id="IPR003439">
    <property type="entry name" value="ABC_transporter-like_ATP-bd"/>
</dbReference>
<dbReference type="Pfam" id="PF00005">
    <property type="entry name" value="ABC_tran"/>
    <property type="match status" value="2"/>
</dbReference>
<sequence>MPPKNNSKKYRAKMNPSANHNLVNGHATDRSLAPATAASSSSAGAEAALAECESALRRCSLLPPPALPSSGASTSGPVCLVERTGPDAAERRSRCMDVAVEQINLMVGRRELLSSATLKLTYGRKYGLVGRNGEGKTQLLCAIARRELPVPEHIRIVHVEQEIEGDDTSVLEAVLRSDWEREYLLEQERRLEQDESDAAGEALLEVYGRLEELGADAAETRASSVLAGLGFDADMQRRPTRSFSGGWRMRVSLAIALFQQPDLLLLDEANNHLDSVSLLWLAQFLQAWPRTVLMVSHDRWLLNAVAQDMILLHRKRLMYYGGNYDTYIRTRGEQQRHALAVAGSQRRRADELKSFIARFGRGHKKMARQAQARMKMLARLQAEMIDVDYDDPSLRIEFPAADSLPPPPCVSVNDVGFRYGDGGPMLYRNLHFGLDCDSRIAIVGPNGAGKSTLLKLLDGEIVPVDGWISRHPKLRIATFAQHHVDSMGDLGRSAVEHLRSLWPNMEMSECRALLGRFGLSGSLATMPMQLLSGGQKSRVQFAVMAAKRPSLMLFDEVTNHLDMATIDSLAMALNRFPGGVVLVTHDSRFLSMVANEIWVVQPGAHKGKPGTVQVWNGDYEDYKTAVQQDLEQRGLLQAARKNAEALALASAA</sequence>
<dbReference type="InterPro" id="IPR032781">
    <property type="entry name" value="ABC_tran_Xtn"/>
</dbReference>
<dbReference type="PANTHER" id="PTHR19211">
    <property type="entry name" value="ATP-BINDING TRANSPORT PROTEIN-RELATED"/>
    <property type="match status" value="1"/>
</dbReference>